<comment type="caution">
    <text evidence="6">The sequence shown here is derived from an EMBL/GenBank/DDBJ whole genome shotgun (WGS) entry which is preliminary data.</text>
</comment>
<comment type="domain">
    <text evidence="5">The RxLR-dEER motif acts to carry the protein into the host cell cytoplasm through binding to cell surface phosphatidylinositol-3-phosphate.</text>
</comment>
<sequence>MRFFLLAAVAAVAFVSSSNAAGAETLHAVNSARGVNDDGTGFARSLRSYTSDDAEERAIGEVLAVENRALASVKYRSWYKAKVTPTQVKTVLGVTQKELNKTAKELQQLYLGYYSYYTAMKRREAKKKKLKSQVKM</sequence>
<organism evidence="6 7">
    <name type="scientific">Phytophthora pseudosyringae</name>
    <dbReference type="NCBI Taxonomy" id="221518"/>
    <lineage>
        <taxon>Eukaryota</taxon>
        <taxon>Sar</taxon>
        <taxon>Stramenopiles</taxon>
        <taxon>Oomycota</taxon>
        <taxon>Peronosporomycetes</taxon>
        <taxon>Peronosporales</taxon>
        <taxon>Peronosporaceae</taxon>
        <taxon>Phytophthora</taxon>
    </lineage>
</organism>
<keyword evidence="3 5" id="KW-0964">Secreted</keyword>
<proteinExistence type="inferred from homology"/>
<evidence type="ECO:0000256" key="2">
    <source>
        <dbReference type="ARBA" id="ARBA00010400"/>
    </source>
</evidence>
<feature type="signal peptide" evidence="5">
    <location>
        <begin position="1"/>
        <end position="20"/>
    </location>
</feature>
<accession>A0A8T1VIL4</accession>
<dbReference type="Pfam" id="PF16810">
    <property type="entry name" value="RXLR"/>
    <property type="match status" value="1"/>
</dbReference>
<feature type="chain" id="PRO_5035960803" description="RxLR effector protein" evidence="5">
    <location>
        <begin position="21"/>
        <end position="136"/>
    </location>
</feature>
<evidence type="ECO:0000256" key="1">
    <source>
        <dbReference type="ARBA" id="ARBA00004613"/>
    </source>
</evidence>
<evidence type="ECO:0000313" key="7">
    <source>
        <dbReference type="Proteomes" id="UP000694044"/>
    </source>
</evidence>
<dbReference type="AlphaFoldDB" id="A0A8T1VIL4"/>
<gene>
    <name evidence="6" type="ORF">PHYPSEUDO_007826</name>
</gene>
<dbReference type="OrthoDB" id="119584at2759"/>
<protein>
    <recommendedName>
        <fullName evidence="5">RxLR effector protein</fullName>
    </recommendedName>
</protein>
<keyword evidence="7" id="KW-1185">Reference proteome</keyword>
<reference evidence="6" key="1">
    <citation type="submission" date="2021-02" db="EMBL/GenBank/DDBJ databases">
        <authorList>
            <person name="Palmer J.M."/>
        </authorList>
    </citation>
    <scope>NUCLEOTIDE SEQUENCE</scope>
    <source>
        <strain evidence="6">SCRP734</strain>
    </source>
</reference>
<keyword evidence="4 5" id="KW-0732">Signal</keyword>
<name>A0A8T1VIL4_9STRA</name>
<comment type="similarity">
    <text evidence="2 5">Belongs to the RxLR effector family.</text>
</comment>
<dbReference type="GO" id="GO:0005576">
    <property type="term" value="C:extracellular region"/>
    <property type="evidence" value="ECO:0007669"/>
    <property type="project" value="UniProtKB-SubCell"/>
</dbReference>
<comment type="subcellular location">
    <subcellularLocation>
        <location evidence="1 5">Secreted</location>
    </subcellularLocation>
</comment>
<dbReference type="EMBL" id="JAGDFM010000314">
    <property type="protein sequence ID" value="KAG7380050.1"/>
    <property type="molecule type" value="Genomic_DNA"/>
</dbReference>
<dbReference type="Proteomes" id="UP000694044">
    <property type="component" value="Unassembled WGS sequence"/>
</dbReference>
<dbReference type="InterPro" id="IPR031825">
    <property type="entry name" value="RXLR"/>
</dbReference>
<evidence type="ECO:0000256" key="3">
    <source>
        <dbReference type="ARBA" id="ARBA00022525"/>
    </source>
</evidence>
<evidence type="ECO:0000256" key="4">
    <source>
        <dbReference type="ARBA" id="ARBA00022729"/>
    </source>
</evidence>
<evidence type="ECO:0000313" key="6">
    <source>
        <dbReference type="EMBL" id="KAG7380050.1"/>
    </source>
</evidence>
<comment type="function">
    <text evidence="5">Effector that suppresses plant defense responses during pathogen infection.</text>
</comment>
<evidence type="ECO:0000256" key="5">
    <source>
        <dbReference type="RuleBase" id="RU367124"/>
    </source>
</evidence>